<comment type="caution">
    <text evidence="2">The sequence shown here is derived from an EMBL/GenBank/DDBJ whole genome shotgun (WGS) entry which is preliminary data.</text>
</comment>
<evidence type="ECO:0000313" key="2">
    <source>
        <dbReference type="EMBL" id="RSH87460.1"/>
    </source>
</evidence>
<dbReference type="EMBL" id="RSCD01000017">
    <property type="protein sequence ID" value="RSH87460.1"/>
    <property type="molecule type" value="Genomic_DNA"/>
</dbReference>
<protein>
    <recommendedName>
        <fullName evidence="4">Ser-Thr-rich glycosyl-phosphatidyl-inositol-anchored membrane family-domain-containing protein</fullName>
    </recommendedName>
</protein>
<accession>A0A427Y8K7</accession>
<evidence type="ECO:0000256" key="1">
    <source>
        <dbReference type="SAM" id="SignalP"/>
    </source>
</evidence>
<dbReference type="Proteomes" id="UP000279259">
    <property type="component" value="Unassembled WGS sequence"/>
</dbReference>
<keyword evidence="1" id="KW-0732">Signal</keyword>
<evidence type="ECO:0008006" key="4">
    <source>
        <dbReference type="Google" id="ProtNLM"/>
    </source>
</evidence>
<dbReference type="PANTHER" id="PTHR37487">
    <property type="entry name" value="CHROMOSOME 1, WHOLE GENOME SHOTGUN SEQUENCE"/>
    <property type="match status" value="1"/>
</dbReference>
<dbReference type="PANTHER" id="PTHR37487:SF2">
    <property type="entry name" value="EXPRESSED PROTEIN"/>
    <property type="match status" value="1"/>
</dbReference>
<dbReference type="OrthoDB" id="3362246at2759"/>
<proteinExistence type="predicted"/>
<organism evidence="2 3">
    <name type="scientific">Saitozyma podzolica</name>
    <dbReference type="NCBI Taxonomy" id="1890683"/>
    <lineage>
        <taxon>Eukaryota</taxon>
        <taxon>Fungi</taxon>
        <taxon>Dikarya</taxon>
        <taxon>Basidiomycota</taxon>
        <taxon>Agaricomycotina</taxon>
        <taxon>Tremellomycetes</taxon>
        <taxon>Tremellales</taxon>
        <taxon>Trimorphomycetaceae</taxon>
        <taxon>Saitozyma</taxon>
    </lineage>
</organism>
<sequence>MRNVALVILAAATAVMAQLQIFTPASLVQCQPVLVSWQGGTSPYFVSIIPGGQTTAAAIKNFGQTSATSLTWTVDIPAGQSITFKIVDSTGNINYGSPLTIQSGSSGCLSPNSTISDFTVQSGAQTQAASGASGSANAAVSTTSIASAASSLASSAKSAAASATSSAAASATSSHSAARQLDIPAQGGLALLGAAILRLVLA</sequence>
<evidence type="ECO:0000313" key="3">
    <source>
        <dbReference type="Proteomes" id="UP000279259"/>
    </source>
</evidence>
<feature type="signal peptide" evidence="1">
    <location>
        <begin position="1"/>
        <end position="17"/>
    </location>
</feature>
<dbReference type="AlphaFoldDB" id="A0A427Y8K7"/>
<gene>
    <name evidence="2" type="ORF">EHS25_003370</name>
</gene>
<keyword evidence="3" id="KW-1185">Reference proteome</keyword>
<name>A0A427Y8K7_9TREE</name>
<dbReference type="STRING" id="1890683.A0A427Y8K7"/>
<reference evidence="2 3" key="1">
    <citation type="submission" date="2018-11" db="EMBL/GenBank/DDBJ databases">
        <title>Genome sequence of Saitozyma podzolica DSM 27192.</title>
        <authorList>
            <person name="Aliyu H."/>
            <person name="Gorte O."/>
            <person name="Ochsenreither K."/>
        </authorList>
    </citation>
    <scope>NUCLEOTIDE SEQUENCE [LARGE SCALE GENOMIC DNA]</scope>
    <source>
        <strain evidence="2 3">DSM 27192</strain>
    </source>
</reference>
<feature type="chain" id="PRO_5019414426" description="Ser-Thr-rich glycosyl-phosphatidyl-inositol-anchored membrane family-domain-containing protein" evidence="1">
    <location>
        <begin position="18"/>
        <end position="202"/>
    </location>
</feature>